<sequence length="2841" mass="313617">MCPGGGADARPVGGRGGAWRERLKHRRHEGGDADAEGAGTPRRSRSLSKPVERLAAEAGGSFDQRAVLDQDRELIQQLTQRQQTRERPPVKKPTPPPKVAPYRGTSSTPTSNRAGSLASTTPSTPNGARAGSRASSASDAAPVESPAHGACALEAAEGTVDALSPASPAGPDGHGAGLGAMAMPPRAAAETPQPLASAPEAAAAEAWPAPVAQCAQSPAPQLPLEPVVPRTGHLFTGADIDSLMDRLDPAKALQQQDGGDGVVDAPLRDPAAAEERGQCTQNFEDINRDFLRDHRLPVQEVQSLEPAAPAPAVATANGQPEFEVPLRKALKEQIRAIDSWLEDDFSARERLAGASGGGADMAQAVVTGRGHSSVRASVLDPSVALLAATAGASGEAGQPEAEVFRKLDDAKRKKSASQQASPVLLKDAASQVKPLLPGLPLEKLCRVLRLFCSARHEDHDLYLRILGEIPLQVRGISPEQLTDCVRVMCRLRLREETYLELFSTEAMNMIRAGSRKAVRAPRRPPAPSRKVDAAATAAASDGSGLAPSAPAAPRPAAAPVEVLAPFTATQLIQIGNALSQLGAKLSSRFLDVFQAQLSVAIPRLTLEECELVSPTLAMSPLIPDALRRSFLERCMRVDAGRPLEGLDNSTAAPDIVEFQRSAESRRKRAKHSRNIFVVEACVRKETFSFFSSLPADVRAYLDGVRAGGERLEHEGPSFFASQVAAVLDRLGVACDLRRMAGPVGLHVVAKATSPSAQADEIVYECLDESAYYGARQDDACAPELTACTKLRHRLLQRLKVQVVHVSASEWHDDDDFEQLDEEEAEDYEAAPETPVGGADRDGGGTRDNLPIPIFDGSGWRDFSRRVEAWQLATSLRSERRGPALYARLQGDAWAAVEDIDMQRLAEPGGLEFLMIELKDRLEEQEQMRTFKRRFNTLVHRLAKFAVTLPAIVLGCFFREKLRLPSDRRAMVLASANNDYDFKVMSAAAERNCPNVAEFDRPGGRGQDQTFKPKKFQRFALEDYLHDLDEAECQAVESFLANGGDLTDLPGLDEFEDDADDQEPGDDQDETMAALAEVQRDPKRQKEIDDLKKNSVCKACDQRGHWKGDPECPKTRGGGPPSSGARRPMLAIHDSGCAEAEPRRVMTAMSSRTTTTARSTPKPAAEKKPNTRAGVYSFLTLSFPVFIFAPFEEMWRRVGFAIYDSGCARCVMGYNMLKLWAVLLRRRTRGLRYRRVDEKERFRFGAGDPVWSTFAALIPICISHRTSGILRVRIVPGDLPLLFSRPAAKQLGIRDDPRTSTFSFPEELGVPHVPVAEADSQHPLLNLFQFPAEGWVAPPGAVLDETPWSSNTMIKWTSIAKTEFELIKMQIELIKIKGELIKTEVEPVTMQSSTKTSSKQTFEMIQKRPDLRRAWWRFAQILMNAAQALMTPKRGVMISMGYRKRIISRLTHVRPIRKGITQMTKAELRVELLTIGVDTSGSETCAALRESLRATRPPEEAKHQTGTPRAKLASGFSKLKKPEAIAFCQAAGVAFDGTADALKLRIKAWVAAEGNSKHASHGEGDPGQGQDRLARIRTAPARTAVTTPVTAAEVDWDPDQDLARVDEESDESELSEAETESSAAETGQDKELMNHLDLGFQLVSGLRGALTSWTLPAVCLAATIGESAGLNLASFAKAAGGPAATEVRVTVDEDGAKIIFVEIWGGKAAASREAARRGFRVGQPWDIEYGDDLEKPNVQQQLIDFVDREKPDCLVLEPTCRIWSHMQNLVFKGDKQRLRRARLKELPTLKLVERLFGMQYVRGRLRQLPGVVEFQTDMCAHGLTCPQTRKAVKKPTRILATHAPFEKHCGLRRTEDRDHAELKGYGSKGISWSQVYIKDFSRRIVDAFEEVRNKSYQAMAADVDDKDDEAPEEEPMGSRAISFGEKAGILTLEYLSNDDLARNLRLNGADDALVRGAKHLRCATCNRTKPAAGSHRVSCLSPVGGFNDELGVDGLYLRNVHGKPYLFLSLVEASTTCHVARYLKNRKPATVAKVFRELWPAGPPSVVRLDPDGMFYTEFQEAMDTMGIRVKAVAGQAQWQNGRTERHGGWLKLMVNRVVEHKSVTSRGDLETAVWETCQAKNDMRRICGFSPSQWVHGCSPTMSADLIDRPGQIAEHSMHHVSTELARRMAIRAAARTAFVELQNSQALRRALLRKPRVARINYQNGGLVFYCWLRKGTKLHEWRGQDLGDTLEERARELELDIEEIERDKRPADAAKRLGDEPPRDNPEQPVRFANFSFGPIAKRSWNTTRLQRRALEKEMPWNMIPASDRPLYREAAELQWKQWENYDAVEPLSVKESQKVRERVHQSRISTSRFLYRNKNAGVKDAPPKPKARLCFGGHNDPDLTMGLRTDAPTVSRHSVLTFLAVAAAYDFDIVAGDIECAFMQGEEHRRAEELYMSQPKEGLPNMDPRCLLKVKKGIFGLADAPRLWWRRLRRGLVEADLKDEDVKPILMMQSRLDPTVFRGFNEDGGRCILVCVRAEDLLVAAKSQALRQGVRGLFNFGEWRRVPVVFCGKLLQAGPEGGFLLGQSTFIEGRLEPIEIDKARKRGPSLECNAREAADNRSAVGSLGWPARETRPDLSCTVSMAQRKQNARCIQDLLDVNKAIGVLQSSASEKFHIPKLDVESPWCLIVYHDAAWGNALTEDEALRRIAQGEKVHSQAGYLVYLCERAVAEARPGKAILVDWRSHALPRVARSTFAAETQSCTEAFDSAELVRAVILEMMYADLDVTNSEMLANIRMLPITCVTDCKSLYDTLQRDAGKLPQEKRLIMDLAWLREAMQLEAAVDPRESMNVADVPMR</sequence>
<feature type="region of interest" description="Disordered" evidence="1">
    <location>
        <begin position="820"/>
        <end position="847"/>
    </location>
</feature>
<dbReference type="EMBL" id="CAUYUJ010014203">
    <property type="protein sequence ID" value="CAK0838155.1"/>
    <property type="molecule type" value="Genomic_DNA"/>
</dbReference>
<dbReference type="SUPFAM" id="SSF53098">
    <property type="entry name" value="Ribonuclease H-like"/>
    <property type="match status" value="1"/>
</dbReference>
<feature type="compositionally biased region" description="Acidic residues" evidence="1">
    <location>
        <begin position="820"/>
        <end position="829"/>
    </location>
</feature>
<keyword evidence="4" id="KW-1185">Reference proteome</keyword>
<feature type="compositionally biased region" description="Basic and acidic residues" evidence="1">
    <location>
        <begin position="2251"/>
        <end position="2268"/>
    </location>
</feature>
<dbReference type="InterPro" id="IPR012337">
    <property type="entry name" value="RNaseH-like_sf"/>
</dbReference>
<feature type="compositionally biased region" description="Low complexity" evidence="1">
    <location>
        <begin position="1578"/>
        <end position="1591"/>
    </location>
</feature>
<dbReference type="PROSITE" id="PS50994">
    <property type="entry name" value="INTEGRASE"/>
    <property type="match status" value="1"/>
</dbReference>
<feature type="region of interest" description="Disordered" evidence="1">
    <location>
        <begin position="1578"/>
        <end position="1628"/>
    </location>
</feature>
<evidence type="ECO:0000259" key="2">
    <source>
        <dbReference type="PROSITE" id="PS50994"/>
    </source>
</evidence>
<feature type="compositionally biased region" description="Acidic residues" evidence="1">
    <location>
        <begin position="1050"/>
        <end position="1068"/>
    </location>
</feature>
<feature type="compositionally biased region" description="Low complexity" evidence="1">
    <location>
        <begin position="192"/>
        <end position="202"/>
    </location>
</feature>
<feature type="domain" description="Integrase catalytic" evidence="2">
    <location>
        <begin position="1977"/>
        <end position="2139"/>
    </location>
</feature>
<dbReference type="InterPro" id="IPR036397">
    <property type="entry name" value="RNaseH_sf"/>
</dbReference>
<evidence type="ECO:0000313" key="3">
    <source>
        <dbReference type="EMBL" id="CAK0838155.1"/>
    </source>
</evidence>
<evidence type="ECO:0000313" key="4">
    <source>
        <dbReference type="Proteomes" id="UP001189429"/>
    </source>
</evidence>
<proteinExistence type="predicted"/>
<dbReference type="InterPro" id="IPR001584">
    <property type="entry name" value="Integrase_cat-core"/>
</dbReference>
<feature type="region of interest" description="Disordered" evidence="1">
    <location>
        <begin position="2251"/>
        <end position="2271"/>
    </location>
</feature>
<dbReference type="Pfam" id="PF07727">
    <property type="entry name" value="RVT_2"/>
    <property type="match status" value="1"/>
</dbReference>
<evidence type="ECO:0000256" key="1">
    <source>
        <dbReference type="SAM" id="MobiDB-lite"/>
    </source>
</evidence>
<feature type="region of interest" description="Disordered" evidence="1">
    <location>
        <begin position="514"/>
        <end position="534"/>
    </location>
</feature>
<reference evidence="3" key="1">
    <citation type="submission" date="2023-10" db="EMBL/GenBank/DDBJ databases">
        <authorList>
            <person name="Chen Y."/>
            <person name="Shah S."/>
            <person name="Dougan E. K."/>
            <person name="Thang M."/>
            <person name="Chan C."/>
        </authorList>
    </citation>
    <scope>NUCLEOTIDE SEQUENCE [LARGE SCALE GENOMIC DNA]</scope>
</reference>
<feature type="compositionally biased region" description="Low complexity" evidence="1">
    <location>
        <begin position="1147"/>
        <end position="1159"/>
    </location>
</feature>
<dbReference type="Gene3D" id="3.30.420.10">
    <property type="entry name" value="Ribonuclease H-like superfamily/Ribonuclease H"/>
    <property type="match status" value="1"/>
</dbReference>
<comment type="caution">
    <text evidence="3">The sequence shown here is derived from an EMBL/GenBank/DDBJ whole genome shotgun (WGS) entry which is preliminary data.</text>
</comment>
<feature type="compositionally biased region" description="Acidic residues" evidence="1">
    <location>
        <begin position="1606"/>
        <end position="1618"/>
    </location>
</feature>
<protein>
    <recommendedName>
        <fullName evidence="2">Integrase catalytic domain-containing protein</fullName>
    </recommendedName>
</protein>
<gene>
    <name evidence="3" type="ORF">PCOR1329_LOCUS34177</name>
</gene>
<organism evidence="3 4">
    <name type="scientific">Prorocentrum cordatum</name>
    <dbReference type="NCBI Taxonomy" id="2364126"/>
    <lineage>
        <taxon>Eukaryota</taxon>
        <taxon>Sar</taxon>
        <taxon>Alveolata</taxon>
        <taxon>Dinophyceae</taxon>
        <taxon>Prorocentrales</taxon>
        <taxon>Prorocentraceae</taxon>
        <taxon>Prorocentrum</taxon>
    </lineage>
</organism>
<feature type="compositionally biased region" description="Low complexity" evidence="1">
    <location>
        <begin position="127"/>
        <end position="141"/>
    </location>
</feature>
<feature type="compositionally biased region" description="Gly residues" evidence="1">
    <location>
        <begin position="1"/>
        <end position="17"/>
    </location>
</feature>
<accession>A0ABN9SZS4</accession>
<dbReference type="InterPro" id="IPR013103">
    <property type="entry name" value="RVT_2"/>
</dbReference>
<dbReference type="Proteomes" id="UP001189429">
    <property type="component" value="Unassembled WGS sequence"/>
</dbReference>
<feature type="non-terminal residue" evidence="3">
    <location>
        <position position="2841"/>
    </location>
</feature>
<feature type="region of interest" description="Disordered" evidence="1">
    <location>
        <begin position="1106"/>
        <end position="1126"/>
    </location>
</feature>
<feature type="region of interest" description="Disordered" evidence="1">
    <location>
        <begin position="1147"/>
        <end position="1167"/>
    </location>
</feature>
<feature type="region of interest" description="Disordered" evidence="1">
    <location>
        <begin position="1"/>
        <end position="202"/>
    </location>
</feature>
<feature type="region of interest" description="Disordered" evidence="1">
    <location>
        <begin position="1046"/>
        <end position="1068"/>
    </location>
</feature>
<name>A0ABN9SZS4_9DINO</name>
<feature type="compositionally biased region" description="Polar residues" evidence="1">
    <location>
        <begin position="104"/>
        <end position="126"/>
    </location>
</feature>